<evidence type="ECO:0000313" key="3">
    <source>
        <dbReference type="Proteomes" id="UP001345219"/>
    </source>
</evidence>
<protein>
    <recommendedName>
        <fullName evidence="1">DUF6821 domain-containing protein</fullName>
    </recommendedName>
</protein>
<comment type="caution">
    <text evidence="2">The sequence shown here is derived from an EMBL/GenBank/DDBJ whole genome shotgun (WGS) entry which is preliminary data.</text>
</comment>
<feature type="domain" description="DUF6821" evidence="1">
    <location>
        <begin position="48"/>
        <end position="192"/>
    </location>
</feature>
<dbReference type="AlphaFoldDB" id="A0AAN7QA30"/>
<evidence type="ECO:0000313" key="2">
    <source>
        <dbReference type="EMBL" id="KAK4762198.1"/>
    </source>
</evidence>
<gene>
    <name evidence="2" type="ORF">SAY87_030082</name>
</gene>
<keyword evidence="3" id="KW-1185">Reference proteome</keyword>
<dbReference type="PANTHER" id="PTHR33646">
    <property type="entry name" value="GB|AAF00631.1"/>
    <property type="match status" value="1"/>
</dbReference>
<dbReference type="Proteomes" id="UP001345219">
    <property type="component" value="Chromosome 23"/>
</dbReference>
<reference evidence="2 3" key="1">
    <citation type="journal article" date="2023" name="Hortic Res">
        <title>Pangenome of water caltrop reveals structural variations and asymmetric subgenome divergence after allopolyploidization.</title>
        <authorList>
            <person name="Zhang X."/>
            <person name="Chen Y."/>
            <person name="Wang L."/>
            <person name="Yuan Y."/>
            <person name="Fang M."/>
            <person name="Shi L."/>
            <person name="Lu R."/>
            <person name="Comes H.P."/>
            <person name="Ma Y."/>
            <person name="Chen Y."/>
            <person name="Huang G."/>
            <person name="Zhou Y."/>
            <person name="Zheng Z."/>
            <person name="Qiu Y."/>
        </authorList>
    </citation>
    <scope>NUCLEOTIDE SEQUENCE [LARGE SCALE GENOMIC DNA]</scope>
    <source>
        <tissue evidence="2">Roots</tissue>
    </source>
</reference>
<organism evidence="2 3">
    <name type="scientific">Trapa incisa</name>
    <dbReference type="NCBI Taxonomy" id="236973"/>
    <lineage>
        <taxon>Eukaryota</taxon>
        <taxon>Viridiplantae</taxon>
        <taxon>Streptophyta</taxon>
        <taxon>Embryophyta</taxon>
        <taxon>Tracheophyta</taxon>
        <taxon>Spermatophyta</taxon>
        <taxon>Magnoliopsida</taxon>
        <taxon>eudicotyledons</taxon>
        <taxon>Gunneridae</taxon>
        <taxon>Pentapetalae</taxon>
        <taxon>rosids</taxon>
        <taxon>malvids</taxon>
        <taxon>Myrtales</taxon>
        <taxon>Lythraceae</taxon>
        <taxon>Trapa</taxon>
    </lineage>
</organism>
<dbReference type="Pfam" id="PF20705">
    <property type="entry name" value="DUF6821"/>
    <property type="match status" value="1"/>
</dbReference>
<dbReference type="PANTHER" id="PTHR33646:SF2">
    <property type="entry name" value="F20H23.8 PROTEIN"/>
    <property type="match status" value="1"/>
</dbReference>
<accession>A0AAN7QA30</accession>
<dbReference type="EMBL" id="JAXIOK010000009">
    <property type="protein sequence ID" value="KAK4762198.1"/>
    <property type="molecule type" value="Genomic_DNA"/>
</dbReference>
<dbReference type="InterPro" id="IPR049224">
    <property type="entry name" value="DUF6821"/>
</dbReference>
<name>A0AAN7QA30_9MYRT</name>
<dbReference type="InterPro" id="IPR045883">
    <property type="entry name" value="At4g13530-like"/>
</dbReference>
<proteinExistence type="predicted"/>
<sequence length="192" mass="21234">MRAPPSPDGDEVKKIAKLTADDAAIAEKIEAQDMVALAEGQAQDLAPSQASFKKTKEANEFAEMKMDSPQWCGEGIVPPMEDFLEECEADVEKAMEVSYNSRINHEKEIIKKTDDASDKLNIWKFGLSGIGALCSVLLQCKEKHLKHKFRVQNYTDNIDKSIKQADHQATKLNEAISAPRAVPITNPHITIG</sequence>
<evidence type="ECO:0000259" key="1">
    <source>
        <dbReference type="Pfam" id="PF20705"/>
    </source>
</evidence>